<keyword evidence="2" id="KW-1185">Reference proteome</keyword>
<name>A0A8X8AV13_BRACI</name>
<comment type="caution">
    <text evidence="1">The sequence shown here is derived from an EMBL/GenBank/DDBJ whole genome shotgun (WGS) entry which is preliminary data.</text>
</comment>
<proteinExistence type="predicted"/>
<organism evidence="1 2">
    <name type="scientific">Brassica carinata</name>
    <name type="common">Ethiopian mustard</name>
    <name type="synonym">Abyssinian cabbage</name>
    <dbReference type="NCBI Taxonomy" id="52824"/>
    <lineage>
        <taxon>Eukaryota</taxon>
        <taxon>Viridiplantae</taxon>
        <taxon>Streptophyta</taxon>
        <taxon>Embryophyta</taxon>
        <taxon>Tracheophyta</taxon>
        <taxon>Spermatophyta</taxon>
        <taxon>Magnoliopsida</taxon>
        <taxon>eudicotyledons</taxon>
        <taxon>Gunneridae</taxon>
        <taxon>Pentapetalae</taxon>
        <taxon>rosids</taxon>
        <taxon>malvids</taxon>
        <taxon>Brassicales</taxon>
        <taxon>Brassicaceae</taxon>
        <taxon>Brassiceae</taxon>
        <taxon>Brassica</taxon>
    </lineage>
</organism>
<dbReference type="AlphaFoldDB" id="A0A8X8AV13"/>
<dbReference type="Proteomes" id="UP000886595">
    <property type="component" value="Unassembled WGS sequence"/>
</dbReference>
<evidence type="ECO:0000313" key="2">
    <source>
        <dbReference type="Proteomes" id="UP000886595"/>
    </source>
</evidence>
<gene>
    <name evidence="1" type="ORF">Bca52824_023790</name>
</gene>
<sequence length="163" mass="18482">MLVDEAEDSQVTSLVQKLLCGETFKTEDFPGGDRSFCPKLEVRDAGQEEKGCPIPIHQRNLRPRKAVSVEVEEVSSSGNSEEGNPPCSETCTHENLKRWMSERFEKLENMFEELHTVVCRSFGSIRMSCRKRVHPDLGRMISQKQTSLTMVVCHDPAKTKAIR</sequence>
<protein>
    <submittedName>
        <fullName evidence="1">Uncharacterized protein</fullName>
    </submittedName>
</protein>
<accession>A0A8X8AV13</accession>
<evidence type="ECO:0000313" key="1">
    <source>
        <dbReference type="EMBL" id="KAG2312233.1"/>
    </source>
</evidence>
<reference evidence="1 2" key="1">
    <citation type="submission" date="2020-02" db="EMBL/GenBank/DDBJ databases">
        <authorList>
            <person name="Ma Q."/>
            <person name="Huang Y."/>
            <person name="Song X."/>
            <person name="Pei D."/>
        </authorList>
    </citation>
    <scope>NUCLEOTIDE SEQUENCE [LARGE SCALE GENOMIC DNA]</scope>
    <source>
        <strain evidence="1">Sxm20200214</strain>
        <tissue evidence="1">Leaf</tissue>
    </source>
</reference>
<dbReference type="EMBL" id="JAAMPC010000005">
    <property type="protein sequence ID" value="KAG2312233.1"/>
    <property type="molecule type" value="Genomic_DNA"/>
</dbReference>